<feature type="domain" description="Beta-mannosidase-like galactose-binding" evidence="14">
    <location>
        <begin position="99"/>
        <end position="236"/>
    </location>
</feature>
<evidence type="ECO:0000259" key="13">
    <source>
        <dbReference type="Pfam" id="PF17786"/>
    </source>
</evidence>
<evidence type="ECO:0000259" key="14">
    <source>
        <dbReference type="Pfam" id="PF22666"/>
    </source>
</evidence>
<dbReference type="RefSeq" id="WP_058623003.1">
    <property type="nucleotide sequence ID" value="NZ_LDRT01000027.1"/>
</dbReference>
<evidence type="ECO:0000256" key="4">
    <source>
        <dbReference type="ARBA" id="ARBA00022729"/>
    </source>
</evidence>
<dbReference type="Pfam" id="PF02836">
    <property type="entry name" value="Glyco_hydro_2_C"/>
    <property type="match status" value="1"/>
</dbReference>
<evidence type="ECO:0000259" key="11">
    <source>
        <dbReference type="Pfam" id="PF00703"/>
    </source>
</evidence>
<dbReference type="OrthoDB" id="9762066at2"/>
<reference evidence="15 16" key="1">
    <citation type="journal article" date="2016" name="Front. Microbiol.">
        <title>Genomic Resource of Rice Seed Associated Bacteria.</title>
        <authorList>
            <person name="Midha S."/>
            <person name="Bansal K."/>
            <person name="Sharma S."/>
            <person name="Kumar N."/>
            <person name="Patil P.P."/>
            <person name="Chaudhry V."/>
            <person name="Patil P.B."/>
        </authorList>
    </citation>
    <scope>NUCLEOTIDE SEQUENCE [LARGE SCALE GENOMIC DNA]</scope>
    <source>
        <strain evidence="15 16">NS220</strain>
    </source>
</reference>
<dbReference type="SUPFAM" id="SSF49303">
    <property type="entry name" value="beta-Galactosidase/glucuronidase domain"/>
    <property type="match status" value="3"/>
</dbReference>
<dbReference type="SUPFAM" id="SSF51445">
    <property type="entry name" value="(Trans)glycosidases"/>
    <property type="match status" value="1"/>
</dbReference>
<dbReference type="PANTHER" id="PTHR43730">
    <property type="entry name" value="BETA-MANNOSIDASE"/>
    <property type="match status" value="1"/>
</dbReference>
<gene>
    <name evidence="15" type="ORF">NS220_05060</name>
</gene>
<name>A0A147EZ13_MICTE</name>
<dbReference type="InterPro" id="IPR006102">
    <property type="entry name" value="Ig-like_GH2"/>
</dbReference>
<dbReference type="InterPro" id="IPR013783">
    <property type="entry name" value="Ig-like_fold"/>
</dbReference>
<proteinExistence type="inferred from homology"/>
<comment type="pathway">
    <text evidence="2">Glycan metabolism; N-glycan degradation.</text>
</comment>
<sequence length="922" mass="101793">MTSLDDRERARALASPLYGDRWVQEHATLPVSSPVVSTGGGPAASRSDAGNPTPREDSPPPRETISLDGEWLLAGAPAGREFAIERWFAGHAPPAPVGWHRPDTDRSSWIPAAVPGTVQAALVAAGEIPDPLLHDHTHAELTAHGVPSEWPWFFRRTRVEEQQWWYARRFDVPAAWHGERVRLAFDGVDETASFWLNGEPIARHSGMYGGPDIDVTTLLRGDGTDEIVVRIDAPPRDWHGVLKPSPGWGWHYGHLISMGIWRGVRLERVPDLELDDLFVSTVRAAEGSALLRVQWDLVRHTPDEGVAPTRVRVLDPEGTVVADVTAEAAASRGTSRHAVEIDVPDARLWWPFGYGAQPLYRVEARVDGSSRATTVGIRTVEMRALPEMSGDDVYDWQFVVNGRALFLKGANWCFTDPMARRGFEIDRHILDLCVRANLQMLRAWGGGTVESDAFFDECDRRGILVLQEFPLTFGLDATGATLATVDEQASRIVRRLRSHPSLVMWGGGNENPDTISGDDLLTVIGTRVRQYDPTRPFHRTDPWGGSEHYYGVYHEGEPVEAYATHVPPVFGEYGLSSQCDLDSMERFLDPALLEQWPPPAHGAILQHQAQFSLFDLFKQARYAHYGPLTDWATFVEYSQLAQGDALRFASERLRAHAGESTAAYWFYKVGEVFPGASWAIVDYYGRAKLSYYRARQFGAARSAFAVYDRTAFAAGETFSAEVHAANDTPHPLAGSVTSRLYDARFRVLAERTASVDLDADSHALAFTLEAVVPSDEVLVLAAYLRDERGERVSSAWYALNAQPKSGEVAALEAALLDSLTDRPIEELLAPYATGPAPLKEQPRTRLEARLDGDVLRVRNAGEVPAPIVLIEEFPTAPGAWLDDNAFGLEPGEERVIAFDLAGASWNAPRVRAWNADAVAVTS</sequence>
<evidence type="ECO:0000313" key="15">
    <source>
        <dbReference type="EMBL" id="KTR95653.1"/>
    </source>
</evidence>
<evidence type="ECO:0000256" key="8">
    <source>
        <dbReference type="ARBA" id="ARBA00041069"/>
    </source>
</evidence>
<dbReference type="InterPro" id="IPR050887">
    <property type="entry name" value="Beta-mannosidase_GH2"/>
</dbReference>
<feature type="domain" description="Mannosidase Ig/CBM-like" evidence="13">
    <location>
        <begin position="720"/>
        <end position="798"/>
    </location>
</feature>
<comment type="catalytic activity">
    <reaction evidence="1">
        <text>Hydrolysis of terminal, non-reducing beta-D-mannose residues in beta-D-mannosides.</text>
        <dbReference type="EC" id="3.2.1.25"/>
    </reaction>
</comment>
<dbReference type="Pfam" id="PF22666">
    <property type="entry name" value="Glyco_hydro_2_N2"/>
    <property type="match status" value="1"/>
</dbReference>
<evidence type="ECO:0000256" key="3">
    <source>
        <dbReference type="ARBA" id="ARBA00012754"/>
    </source>
</evidence>
<dbReference type="GO" id="GO:0004567">
    <property type="term" value="F:beta-mannosidase activity"/>
    <property type="evidence" value="ECO:0007669"/>
    <property type="project" value="UniProtKB-EC"/>
</dbReference>
<evidence type="ECO:0000259" key="12">
    <source>
        <dbReference type="Pfam" id="PF02836"/>
    </source>
</evidence>
<feature type="domain" description="Glycoside hydrolase family 2 immunoglobulin-like beta-sandwich" evidence="11">
    <location>
        <begin position="274"/>
        <end position="378"/>
    </location>
</feature>
<organism evidence="15 16">
    <name type="scientific">Microbacterium testaceum</name>
    <name type="common">Aureobacterium testaceum</name>
    <name type="synonym">Brevibacterium testaceum</name>
    <dbReference type="NCBI Taxonomy" id="2033"/>
    <lineage>
        <taxon>Bacteria</taxon>
        <taxon>Bacillati</taxon>
        <taxon>Actinomycetota</taxon>
        <taxon>Actinomycetes</taxon>
        <taxon>Micrococcales</taxon>
        <taxon>Microbacteriaceae</taxon>
        <taxon>Microbacterium</taxon>
    </lineage>
</organism>
<comment type="similarity">
    <text evidence="7">Belongs to the glycosyl hydrolase 2 family. Beta-mannosidase B subfamily.</text>
</comment>
<evidence type="ECO:0000256" key="9">
    <source>
        <dbReference type="ARBA" id="ARBA00041614"/>
    </source>
</evidence>
<dbReference type="EC" id="3.2.1.25" evidence="3"/>
<dbReference type="GO" id="GO:0005975">
    <property type="term" value="P:carbohydrate metabolic process"/>
    <property type="evidence" value="ECO:0007669"/>
    <property type="project" value="InterPro"/>
</dbReference>
<dbReference type="InterPro" id="IPR036156">
    <property type="entry name" value="Beta-gal/glucu_dom_sf"/>
</dbReference>
<dbReference type="SUPFAM" id="SSF49785">
    <property type="entry name" value="Galactose-binding domain-like"/>
    <property type="match status" value="1"/>
</dbReference>
<dbReference type="Gene3D" id="2.60.40.10">
    <property type="entry name" value="Immunoglobulins"/>
    <property type="match status" value="2"/>
</dbReference>
<evidence type="ECO:0000256" key="6">
    <source>
        <dbReference type="ARBA" id="ARBA00023295"/>
    </source>
</evidence>
<dbReference type="InterPro" id="IPR041447">
    <property type="entry name" value="Mannosidase_ig"/>
</dbReference>
<evidence type="ECO:0000256" key="5">
    <source>
        <dbReference type="ARBA" id="ARBA00022801"/>
    </source>
</evidence>
<evidence type="ECO:0000313" key="16">
    <source>
        <dbReference type="Proteomes" id="UP000075025"/>
    </source>
</evidence>
<comment type="caution">
    <text evidence="15">The sequence shown here is derived from an EMBL/GenBank/DDBJ whole genome shotgun (WGS) entry which is preliminary data.</text>
</comment>
<dbReference type="InterPro" id="IPR017853">
    <property type="entry name" value="GH"/>
</dbReference>
<dbReference type="EMBL" id="LDRT01000027">
    <property type="protein sequence ID" value="KTR95653.1"/>
    <property type="molecule type" value="Genomic_DNA"/>
</dbReference>
<evidence type="ECO:0000256" key="10">
    <source>
        <dbReference type="SAM" id="MobiDB-lite"/>
    </source>
</evidence>
<dbReference type="Gene3D" id="2.60.120.260">
    <property type="entry name" value="Galactose-binding domain-like"/>
    <property type="match status" value="1"/>
</dbReference>
<dbReference type="PANTHER" id="PTHR43730:SF1">
    <property type="entry name" value="BETA-MANNOSIDASE"/>
    <property type="match status" value="1"/>
</dbReference>
<dbReference type="GO" id="GO:0006516">
    <property type="term" value="P:glycoprotein catabolic process"/>
    <property type="evidence" value="ECO:0007669"/>
    <property type="project" value="TreeGrafter"/>
</dbReference>
<dbReference type="PATRIC" id="fig|2033.6.peg.1938"/>
<accession>A0A147EZ13</accession>
<evidence type="ECO:0000256" key="1">
    <source>
        <dbReference type="ARBA" id="ARBA00000829"/>
    </source>
</evidence>
<feature type="region of interest" description="Disordered" evidence="10">
    <location>
        <begin position="29"/>
        <end position="65"/>
    </location>
</feature>
<dbReference type="InterPro" id="IPR054593">
    <property type="entry name" value="Beta-mannosidase-like_N2"/>
</dbReference>
<dbReference type="InterPro" id="IPR006103">
    <property type="entry name" value="Glyco_hydro_2_cat"/>
</dbReference>
<dbReference type="Gene3D" id="3.20.20.80">
    <property type="entry name" value="Glycosidases"/>
    <property type="match status" value="1"/>
</dbReference>
<dbReference type="InterPro" id="IPR008979">
    <property type="entry name" value="Galactose-bd-like_sf"/>
</dbReference>
<keyword evidence="6" id="KW-0326">Glycosidase</keyword>
<keyword evidence="4" id="KW-0732">Signal</keyword>
<dbReference type="Pfam" id="PF17786">
    <property type="entry name" value="Mannosidase_ig"/>
    <property type="match status" value="1"/>
</dbReference>
<evidence type="ECO:0000256" key="7">
    <source>
        <dbReference type="ARBA" id="ARBA00038429"/>
    </source>
</evidence>
<dbReference type="Pfam" id="PF00703">
    <property type="entry name" value="Glyco_hydro_2"/>
    <property type="match status" value="1"/>
</dbReference>
<evidence type="ECO:0000256" key="2">
    <source>
        <dbReference type="ARBA" id="ARBA00004740"/>
    </source>
</evidence>
<dbReference type="AlphaFoldDB" id="A0A147EZ13"/>
<feature type="domain" description="Glycoside hydrolase family 2 catalytic" evidence="12">
    <location>
        <begin position="393"/>
        <end position="539"/>
    </location>
</feature>
<dbReference type="Proteomes" id="UP000075025">
    <property type="component" value="Unassembled WGS sequence"/>
</dbReference>
<protein>
    <recommendedName>
        <fullName evidence="8">Beta-mannosidase B</fullName>
        <ecNumber evidence="3">3.2.1.25</ecNumber>
    </recommendedName>
    <alternativeName>
        <fullName evidence="9">Mannanase B</fullName>
    </alternativeName>
</protein>
<keyword evidence="5" id="KW-0378">Hydrolase</keyword>